<reference evidence="4" key="1">
    <citation type="submission" date="2021-02" db="EMBL/GenBank/DDBJ databases">
        <authorList>
            <person name="Nowell W R."/>
        </authorList>
    </citation>
    <scope>NUCLEOTIDE SEQUENCE</scope>
</reference>
<dbReference type="InterPro" id="IPR002885">
    <property type="entry name" value="PPR_rpt"/>
</dbReference>
<evidence type="ECO:0000256" key="2">
    <source>
        <dbReference type="PROSITE-ProRule" id="PRU00708"/>
    </source>
</evidence>
<evidence type="ECO:0000259" key="3">
    <source>
        <dbReference type="Pfam" id="PF14432"/>
    </source>
</evidence>
<feature type="repeat" description="PPR" evidence="2">
    <location>
        <begin position="230"/>
        <end position="260"/>
    </location>
</feature>
<dbReference type="NCBIfam" id="TIGR00756">
    <property type="entry name" value="PPR"/>
    <property type="match status" value="3"/>
</dbReference>
<dbReference type="Pfam" id="PF13041">
    <property type="entry name" value="PPR_2"/>
    <property type="match status" value="3"/>
</dbReference>
<dbReference type="PANTHER" id="PTHR24015:SF548">
    <property type="entry name" value="OS08G0340900 PROTEIN"/>
    <property type="match status" value="1"/>
</dbReference>
<feature type="repeat" description="PPR" evidence="2">
    <location>
        <begin position="430"/>
        <end position="464"/>
    </location>
</feature>
<sequence>MLLIRNNSYWMIYRFHRLLSSCQSKNGENLFSSSMALNSTMKKLFDSKQYKEALNLFDQNFEISTDSTIDMAIKACTISKDYKRGIRIQQRLSFKSRNNSYIQAALLCFYLKSKDIDNAMHLFSSITKKSNYMYTVMFKGLITNNVAEKVLDLFDEMKIEPDQFNLSTLFNACAVLNNNRAKKTGKKLLDEMPENYRNNNITSTSAINMLMKFGDVESAERIFRSIKAKDIITYGAMVKGYVGNEMFEKALDLFEEIDIELDDVTYTIVFNCCAKLCNDRAMEIGKELLAKMPKNYGNHNVISTSAIDMLMKFGDVESAERIFRSIKAKDIITYGAMVKGYVGNETFEKALDLFEKVDIELDDVTYTIVFNCCAKLCNDRAMKIGKKLLAKMPENYRNNNITSTSAIDMLMKFGDVESAERVFRSIKGKGADIYGALMNGYNLNGESWKCFKIFEEMKEKNIIPNEIAWNILIGACSKSGMLHHCQYIVNQIPLNIQNKIRIQNALIDMWGKCGSIEKAKNVFNIVVDRDTITYNGMINAFALNGMGTQAVELYREMPNYLRDHVSQICVLNACSHAGLLHEARTIFNEISLKTEPIITTMVDCLSRLFMFDEAQQLIEDYEKTNTPSIVMYTCLLSGARNNRNSNLSEKIYKRMKTLFPNAKESLAAGVVLLSNIYSSLGKHEEAKTFRSNQIEELGVKVKVGLSWTEIKGHIVQLKAHDHSHPQSTEIYAKIDRLKSKAIENGFIFDSSWMTRSLNENETIESALCGHSELLVIALNLIQEPTPKFIQVVKNLRVCGHCHEFTKVIAKIEQCDIVVRDANRIHHFYPNAKTLDYGTAQQLSLSKIEKLDRSREQKSFEPLLETINNFCWLNSIIINDKPKQHRNRTISVTFKDLIVNSIIGQRDDNQNEEFYRTTIYYQLIDNILIELKDRFSLKKLQFLCGISTLSPDSDSFLHFESIKTFASHLNLNLDFLFNKLTVAKPMLKYKFLGNIIDLYQELLPFQEAFPVLVALIQSTITIPVSSTTCERTFPK</sequence>
<organism evidence="4 5">
    <name type="scientific">Rotaria magnacalcarata</name>
    <dbReference type="NCBI Taxonomy" id="392030"/>
    <lineage>
        <taxon>Eukaryota</taxon>
        <taxon>Metazoa</taxon>
        <taxon>Spiralia</taxon>
        <taxon>Gnathifera</taxon>
        <taxon>Rotifera</taxon>
        <taxon>Eurotatoria</taxon>
        <taxon>Bdelloidea</taxon>
        <taxon>Philodinida</taxon>
        <taxon>Philodinidae</taxon>
        <taxon>Rotaria</taxon>
    </lineage>
</organism>
<name>A0A816M893_9BILA</name>
<dbReference type="InterPro" id="IPR011990">
    <property type="entry name" value="TPR-like_helical_dom_sf"/>
</dbReference>
<dbReference type="GO" id="GO:0009451">
    <property type="term" value="P:RNA modification"/>
    <property type="evidence" value="ECO:0007669"/>
    <property type="project" value="InterPro"/>
</dbReference>
<feature type="repeat" description="PPR" evidence="2">
    <location>
        <begin position="530"/>
        <end position="560"/>
    </location>
</feature>
<evidence type="ECO:0000313" key="4">
    <source>
        <dbReference type="EMBL" id="CAF1982639.1"/>
    </source>
</evidence>
<dbReference type="PANTHER" id="PTHR24015">
    <property type="entry name" value="OS07G0578800 PROTEIN-RELATED"/>
    <property type="match status" value="1"/>
</dbReference>
<dbReference type="AlphaFoldDB" id="A0A816M893"/>
<dbReference type="EMBL" id="CAJNRG010000180">
    <property type="protein sequence ID" value="CAF1982639.1"/>
    <property type="molecule type" value="Genomic_DNA"/>
</dbReference>
<accession>A0A816M893</accession>
<dbReference type="InterPro" id="IPR046960">
    <property type="entry name" value="PPR_At4g14850-like_plant"/>
</dbReference>
<evidence type="ECO:0000313" key="5">
    <source>
        <dbReference type="Proteomes" id="UP000663887"/>
    </source>
</evidence>
<protein>
    <recommendedName>
        <fullName evidence="3">DYW domain-containing protein</fullName>
    </recommendedName>
</protein>
<dbReference type="Pfam" id="PF01535">
    <property type="entry name" value="PPR"/>
    <property type="match status" value="5"/>
</dbReference>
<dbReference type="GO" id="GO:0048731">
    <property type="term" value="P:system development"/>
    <property type="evidence" value="ECO:0007669"/>
    <property type="project" value="UniProtKB-ARBA"/>
</dbReference>
<dbReference type="Proteomes" id="UP000663887">
    <property type="component" value="Unassembled WGS sequence"/>
</dbReference>
<dbReference type="Pfam" id="PF13812">
    <property type="entry name" value="PPR_3"/>
    <property type="match status" value="1"/>
</dbReference>
<feature type="domain" description="DYW" evidence="3">
    <location>
        <begin position="745"/>
        <end position="828"/>
    </location>
</feature>
<dbReference type="Pfam" id="PF14432">
    <property type="entry name" value="DYW_deaminase"/>
    <property type="match status" value="1"/>
</dbReference>
<proteinExistence type="predicted"/>
<comment type="caution">
    <text evidence="4">The sequence shown here is derived from an EMBL/GenBank/DDBJ whole genome shotgun (WGS) entry which is preliminary data.</text>
</comment>
<evidence type="ECO:0000256" key="1">
    <source>
        <dbReference type="ARBA" id="ARBA00022737"/>
    </source>
</evidence>
<keyword evidence="1" id="KW-0677">Repeat</keyword>
<dbReference type="GO" id="GO:0008270">
    <property type="term" value="F:zinc ion binding"/>
    <property type="evidence" value="ECO:0007669"/>
    <property type="project" value="InterPro"/>
</dbReference>
<gene>
    <name evidence="4" type="ORF">XDN619_LOCUS2442</name>
</gene>
<dbReference type="InterPro" id="IPR032867">
    <property type="entry name" value="DYW_dom"/>
</dbReference>
<dbReference type="FunFam" id="1.25.40.10:FF:000158">
    <property type="entry name" value="pentatricopeptide repeat-containing protein At2g33680"/>
    <property type="match status" value="1"/>
</dbReference>
<dbReference type="GO" id="GO:0003723">
    <property type="term" value="F:RNA binding"/>
    <property type="evidence" value="ECO:0007669"/>
    <property type="project" value="InterPro"/>
</dbReference>
<dbReference type="PROSITE" id="PS51375">
    <property type="entry name" value="PPR"/>
    <property type="match status" value="3"/>
</dbReference>
<dbReference type="Gene3D" id="1.25.40.10">
    <property type="entry name" value="Tetratricopeptide repeat domain"/>
    <property type="match status" value="5"/>
</dbReference>